<evidence type="ECO:0000256" key="3">
    <source>
        <dbReference type="ARBA" id="ARBA00009595"/>
    </source>
</evidence>
<evidence type="ECO:0000256" key="1">
    <source>
        <dbReference type="ARBA" id="ARBA00001946"/>
    </source>
</evidence>
<dbReference type="PROSITE" id="PS51462">
    <property type="entry name" value="NUDIX"/>
    <property type="match status" value="1"/>
</dbReference>
<dbReference type="GO" id="GO:0110153">
    <property type="term" value="F:RNA NAD-cap (NMN-forming) hydrolase activity"/>
    <property type="evidence" value="ECO:0007669"/>
    <property type="project" value="RHEA"/>
</dbReference>
<evidence type="ECO:0000256" key="6">
    <source>
        <dbReference type="ARBA" id="ARBA00022801"/>
    </source>
</evidence>
<dbReference type="InterPro" id="IPR050241">
    <property type="entry name" value="NAD-cap_RNA_hydrolase_NudC"/>
</dbReference>
<name>A0A3S0I1M2_9DEIO</name>
<dbReference type="Pfam" id="PF09297">
    <property type="entry name" value="Zn_ribbon_NUD"/>
    <property type="match status" value="1"/>
</dbReference>
<organism evidence="11 12">
    <name type="scientific">Deinococcus radiophilus</name>
    <dbReference type="NCBI Taxonomy" id="32062"/>
    <lineage>
        <taxon>Bacteria</taxon>
        <taxon>Thermotogati</taxon>
        <taxon>Deinococcota</taxon>
        <taxon>Deinococci</taxon>
        <taxon>Deinococcales</taxon>
        <taxon>Deinococcaceae</taxon>
        <taxon>Deinococcus</taxon>
    </lineage>
</organism>
<dbReference type="EMBL" id="RXPE01000029">
    <property type="protein sequence ID" value="RTR25371.1"/>
    <property type="molecule type" value="Genomic_DNA"/>
</dbReference>
<evidence type="ECO:0000313" key="12">
    <source>
        <dbReference type="Proteomes" id="UP000277766"/>
    </source>
</evidence>
<accession>A0A3S0I1M2</accession>
<comment type="caution">
    <text evidence="11">The sequence shown here is derived from an EMBL/GenBank/DDBJ whole genome shotgun (WGS) entry which is preliminary data.</text>
</comment>
<keyword evidence="5" id="KW-0479">Metal-binding</keyword>
<dbReference type="InterPro" id="IPR020084">
    <property type="entry name" value="NUDIX_hydrolase_CS"/>
</dbReference>
<comment type="similarity">
    <text evidence="3">Belongs to the Nudix hydrolase family. NudC subfamily.</text>
</comment>
<evidence type="ECO:0000256" key="9">
    <source>
        <dbReference type="ARBA" id="ARBA00023679"/>
    </source>
</evidence>
<sequence>MLAFSRPPAFQTVPITPTPDSFLLCFSPDGQHFLSPTPAGWPQLGEMPHITAALGLGKWQGKSYAAAYSSQAIGPEQTTTLRELASRSPEDAALAGYAAQILDFHQSHRFCGRCASPTQALNHEQARRCPQCGLTSYPRVAPAVMVLIWRGKGTQREFLLARGPRHRPGLYSVIAGFVEPSETLEDCCHREVLEELGVTIRDPQYVLSQPWPLPHSLMVAFTAEYVGGDIVPQPGEIEAAQWFPAHDLPEIPPAYSCAYQLIQRGVQQAQP</sequence>
<gene>
    <name evidence="11" type="ORF">EJ104_11145</name>
</gene>
<evidence type="ECO:0000256" key="2">
    <source>
        <dbReference type="ARBA" id="ARBA00001947"/>
    </source>
</evidence>
<dbReference type="SUPFAM" id="SSF55811">
    <property type="entry name" value="Nudix"/>
    <property type="match status" value="2"/>
</dbReference>
<comment type="catalytic activity">
    <reaction evidence="9">
        <text>a 5'-end NAD(+)-phospho-ribonucleoside in mRNA + H2O = a 5'-end phospho-adenosine-phospho-ribonucleoside in mRNA + beta-nicotinamide D-ribonucleotide + 2 H(+)</text>
        <dbReference type="Rhea" id="RHEA:60876"/>
        <dbReference type="Rhea" id="RHEA-COMP:15698"/>
        <dbReference type="Rhea" id="RHEA-COMP:15719"/>
        <dbReference type="ChEBI" id="CHEBI:14649"/>
        <dbReference type="ChEBI" id="CHEBI:15377"/>
        <dbReference type="ChEBI" id="CHEBI:15378"/>
        <dbReference type="ChEBI" id="CHEBI:144029"/>
        <dbReference type="ChEBI" id="CHEBI:144051"/>
    </reaction>
    <physiologicalReaction direction="left-to-right" evidence="9">
        <dbReference type="Rhea" id="RHEA:60877"/>
    </physiologicalReaction>
</comment>
<dbReference type="GO" id="GO:0005829">
    <property type="term" value="C:cytosol"/>
    <property type="evidence" value="ECO:0007669"/>
    <property type="project" value="TreeGrafter"/>
</dbReference>
<dbReference type="CDD" id="cd03429">
    <property type="entry name" value="NUDIX_NADH_pyrophosphatase_Nudt13"/>
    <property type="match status" value="1"/>
</dbReference>
<dbReference type="OrthoDB" id="9787476at2"/>
<dbReference type="InterPro" id="IPR000086">
    <property type="entry name" value="NUDIX_hydrolase_dom"/>
</dbReference>
<protein>
    <recommendedName>
        <fullName evidence="4">NAD(+) diphosphatase</fullName>
        <ecNumber evidence="4">3.6.1.22</ecNumber>
    </recommendedName>
</protein>
<feature type="domain" description="Nudix hydrolase" evidence="10">
    <location>
        <begin position="138"/>
        <end position="265"/>
    </location>
</feature>
<dbReference type="GO" id="GO:0035529">
    <property type="term" value="F:NADH pyrophosphatase activity"/>
    <property type="evidence" value="ECO:0007669"/>
    <property type="project" value="TreeGrafter"/>
</dbReference>
<dbReference type="PANTHER" id="PTHR42904:SF6">
    <property type="entry name" value="NAD-CAPPED RNA HYDROLASE NUDT12"/>
    <property type="match status" value="1"/>
</dbReference>
<dbReference type="InterPro" id="IPR015376">
    <property type="entry name" value="Znr_NADH_PPase"/>
</dbReference>
<keyword evidence="8" id="KW-0520">NAD</keyword>
<comment type="cofactor">
    <cofactor evidence="2">
        <name>Zn(2+)</name>
        <dbReference type="ChEBI" id="CHEBI:29105"/>
    </cofactor>
</comment>
<dbReference type="Pfam" id="PF00293">
    <property type="entry name" value="NUDIX"/>
    <property type="match status" value="1"/>
</dbReference>
<dbReference type="EC" id="3.6.1.22" evidence="4"/>
<dbReference type="Gene3D" id="3.90.79.10">
    <property type="entry name" value="Nucleoside Triphosphate Pyrophosphohydrolase"/>
    <property type="match status" value="1"/>
</dbReference>
<evidence type="ECO:0000256" key="4">
    <source>
        <dbReference type="ARBA" id="ARBA00012381"/>
    </source>
</evidence>
<dbReference type="PROSITE" id="PS00893">
    <property type="entry name" value="NUDIX_BOX"/>
    <property type="match status" value="1"/>
</dbReference>
<dbReference type="GO" id="GO:0046872">
    <property type="term" value="F:metal ion binding"/>
    <property type="evidence" value="ECO:0007669"/>
    <property type="project" value="UniProtKB-KW"/>
</dbReference>
<dbReference type="PANTHER" id="PTHR42904">
    <property type="entry name" value="NUDIX HYDROLASE, NUDC SUBFAMILY"/>
    <property type="match status" value="1"/>
</dbReference>
<dbReference type="GO" id="GO:0019677">
    <property type="term" value="P:NAD+ catabolic process"/>
    <property type="evidence" value="ECO:0007669"/>
    <property type="project" value="TreeGrafter"/>
</dbReference>
<evidence type="ECO:0000313" key="11">
    <source>
        <dbReference type="EMBL" id="RTR25371.1"/>
    </source>
</evidence>
<dbReference type="InterPro" id="IPR049734">
    <property type="entry name" value="NudC-like_C"/>
</dbReference>
<evidence type="ECO:0000256" key="8">
    <source>
        <dbReference type="ARBA" id="ARBA00023027"/>
    </source>
</evidence>
<dbReference type="InterPro" id="IPR015797">
    <property type="entry name" value="NUDIX_hydrolase-like_dom_sf"/>
</dbReference>
<evidence type="ECO:0000256" key="7">
    <source>
        <dbReference type="ARBA" id="ARBA00022842"/>
    </source>
</evidence>
<keyword evidence="6 11" id="KW-0378">Hydrolase</keyword>
<evidence type="ECO:0000256" key="5">
    <source>
        <dbReference type="ARBA" id="ARBA00022723"/>
    </source>
</evidence>
<keyword evidence="12" id="KW-1185">Reference proteome</keyword>
<comment type="cofactor">
    <cofactor evidence="1">
        <name>Mg(2+)</name>
        <dbReference type="ChEBI" id="CHEBI:18420"/>
    </cofactor>
</comment>
<proteinExistence type="inferred from homology"/>
<evidence type="ECO:0000259" key="10">
    <source>
        <dbReference type="PROSITE" id="PS51462"/>
    </source>
</evidence>
<dbReference type="Proteomes" id="UP000277766">
    <property type="component" value="Unassembled WGS sequence"/>
</dbReference>
<dbReference type="AlphaFoldDB" id="A0A3S0I1M2"/>
<dbReference type="Gene3D" id="3.90.79.20">
    <property type="match status" value="1"/>
</dbReference>
<dbReference type="GO" id="GO:0006742">
    <property type="term" value="P:NADP+ catabolic process"/>
    <property type="evidence" value="ECO:0007669"/>
    <property type="project" value="TreeGrafter"/>
</dbReference>
<dbReference type="NCBIfam" id="NF001299">
    <property type="entry name" value="PRK00241.1"/>
    <property type="match status" value="1"/>
</dbReference>
<reference evidence="11 12" key="1">
    <citation type="submission" date="2018-12" db="EMBL/GenBank/DDBJ databases">
        <title>Deinococcus radiophilus ATCC 27603 genome sequencing and assembly.</title>
        <authorList>
            <person name="Maclea K.S."/>
            <person name="Maynard C.R."/>
        </authorList>
    </citation>
    <scope>NUCLEOTIDE SEQUENCE [LARGE SCALE GENOMIC DNA]</scope>
    <source>
        <strain evidence="11 12">ATCC 27603</strain>
    </source>
</reference>
<keyword evidence="7" id="KW-0460">Magnesium</keyword>